<dbReference type="EMBL" id="APPH01000004">
    <property type="protein sequence ID" value="ENV10512.1"/>
    <property type="molecule type" value="Genomic_DNA"/>
</dbReference>
<dbReference type="RefSeq" id="WP_004801799.1">
    <property type="nucleotide sequence ID" value="NZ_KB849439.1"/>
</dbReference>
<evidence type="ECO:0000313" key="3">
    <source>
        <dbReference type="Proteomes" id="UP000013209"/>
    </source>
</evidence>
<accession>N8WEK9</accession>
<dbReference type="AlphaFoldDB" id="N8WEK9"/>
<dbReference type="Gene3D" id="3.40.50.1000">
    <property type="entry name" value="HAD superfamily/HAD-like"/>
    <property type="match status" value="1"/>
</dbReference>
<keyword evidence="1" id="KW-1133">Transmembrane helix</keyword>
<evidence type="ECO:0000256" key="1">
    <source>
        <dbReference type="SAM" id="Phobius"/>
    </source>
</evidence>
<feature type="transmembrane region" description="Helical" evidence="1">
    <location>
        <begin position="35"/>
        <end position="54"/>
    </location>
</feature>
<keyword evidence="1" id="KW-0472">Membrane</keyword>
<dbReference type="Gene3D" id="1.20.1440.100">
    <property type="entry name" value="SG protein - dephosphorylation function"/>
    <property type="match status" value="1"/>
</dbReference>
<reference evidence="2 3" key="1">
    <citation type="submission" date="2013-02" db="EMBL/GenBank/DDBJ databases">
        <title>The Genome Sequence of Acinetobacter sp. CIP 56.2.</title>
        <authorList>
            <consortium name="The Broad Institute Genome Sequencing Platform"/>
            <consortium name="The Broad Institute Genome Sequencing Center for Infectious Disease"/>
            <person name="Cerqueira G."/>
            <person name="Feldgarden M."/>
            <person name="Courvalin P."/>
            <person name="Perichon B."/>
            <person name="Grillot-Courvalin C."/>
            <person name="Clermont D."/>
            <person name="Rocha E."/>
            <person name="Yoon E.-J."/>
            <person name="Nemec A."/>
            <person name="Walker B."/>
            <person name="Young S.K."/>
            <person name="Zeng Q."/>
            <person name="Gargeya S."/>
            <person name="Fitzgerald M."/>
            <person name="Haas B."/>
            <person name="Abouelleil A."/>
            <person name="Alvarado L."/>
            <person name="Arachchi H.M."/>
            <person name="Berlin A.M."/>
            <person name="Chapman S.B."/>
            <person name="Dewar J."/>
            <person name="Goldberg J."/>
            <person name="Griggs A."/>
            <person name="Gujja S."/>
            <person name="Hansen M."/>
            <person name="Howarth C."/>
            <person name="Imamovic A."/>
            <person name="Larimer J."/>
            <person name="McCowan C."/>
            <person name="Murphy C."/>
            <person name="Neiman D."/>
            <person name="Pearson M."/>
            <person name="Priest M."/>
            <person name="Roberts A."/>
            <person name="Saif S."/>
            <person name="Shea T."/>
            <person name="Sisk P."/>
            <person name="Sykes S."/>
            <person name="Wortman J."/>
            <person name="Nusbaum C."/>
            <person name="Birren B."/>
        </authorList>
    </citation>
    <scope>NUCLEOTIDE SEQUENCE [LARGE SCALE GENOMIC DNA]</scope>
    <source>
        <strain evidence="2 3">CIP 56.2</strain>
    </source>
</reference>
<organism evidence="2 3">
    <name type="scientific">Acinetobacter higginsii</name>
    <dbReference type="NCBI Taxonomy" id="70347"/>
    <lineage>
        <taxon>Bacteria</taxon>
        <taxon>Pseudomonadati</taxon>
        <taxon>Pseudomonadota</taxon>
        <taxon>Gammaproteobacteria</taxon>
        <taxon>Moraxellales</taxon>
        <taxon>Moraxellaceae</taxon>
        <taxon>Acinetobacter</taxon>
    </lineage>
</organism>
<comment type="caution">
    <text evidence="2">The sequence shown here is derived from an EMBL/GenBank/DDBJ whole genome shotgun (WGS) entry which is preliminary data.</text>
</comment>
<dbReference type="PATRIC" id="fig|1144672.3.peg.269"/>
<dbReference type="eggNOG" id="COG0560">
    <property type="taxonomic scope" value="Bacteria"/>
</dbReference>
<evidence type="ECO:0000313" key="2">
    <source>
        <dbReference type="EMBL" id="ENV10512.1"/>
    </source>
</evidence>
<dbReference type="STRING" id="1144672.F966_00276"/>
<sequence length="209" mass="24664">MKNIVDVCWTMYRSNTTFDFISFVIKKQKEFNFKFFLLNFFVTKVFLIVLGRILKKDCYRYFYISLLKGYHYDALAKYVDQFYQEFLIGRKIEFTFNLLDGFVDKADVILCSASLDIIVEKVANNLGVEYFASHLAFKNNVCLGLLESDLLFSKHELFSDVEIDCVITDNLSDYNLVKKAKNPIILSNKKNMIFWEERNIHVNYIFEGE</sequence>
<dbReference type="SUPFAM" id="SSF56784">
    <property type="entry name" value="HAD-like"/>
    <property type="match status" value="1"/>
</dbReference>
<name>N8WEK9_9GAMM</name>
<dbReference type="InterPro" id="IPR023214">
    <property type="entry name" value="HAD_sf"/>
</dbReference>
<proteinExistence type="predicted"/>
<dbReference type="Proteomes" id="UP000013209">
    <property type="component" value="Unassembled WGS sequence"/>
</dbReference>
<dbReference type="HOGENOM" id="CLU_1232990_0_0_6"/>
<gene>
    <name evidence="2" type="ORF">F966_00276</name>
</gene>
<protein>
    <recommendedName>
        <fullName evidence="4">Haloacid dehalogenase-like hydrolase</fullName>
    </recommendedName>
</protein>
<keyword evidence="1" id="KW-0812">Transmembrane</keyword>
<dbReference type="InterPro" id="IPR036412">
    <property type="entry name" value="HAD-like_sf"/>
</dbReference>
<evidence type="ECO:0008006" key="4">
    <source>
        <dbReference type="Google" id="ProtNLM"/>
    </source>
</evidence>